<dbReference type="Pfam" id="PF13538">
    <property type="entry name" value="UvrD_C_2"/>
    <property type="match status" value="1"/>
</dbReference>
<dbReference type="PANTHER" id="PTHR43788">
    <property type="entry name" value="DNA2/NAM7 HELICASE FAMILY MEMBER"/>
    <property type="match status" value="1"/>
</dbReference>
<reference evidence="14 15" key="1">
    <citation type="submission" date="2024-06" db="EMBL/GenBank/DDBJ databases">
        <authorList>
            <person name="Chen R.Y."/>
        </authorList>
    </citation>
    <scope>NUCLEOTIDE SEQUENCE [LARGE SCALE GENOMIC DNA]</scope>
    <source>
        <strain evidence="14 15">D2</strain>
    </source>
</reference>
<dbReference type="HAMAP" id="MF_01487">
    <property type="entry name" value="RecD"/>
    <property type="match status" value="1"/>
</dbReference>
<evidence type="ECO:0000256" key="4">
    <source>
        <dbReference type="ARBA" id="ARBA00022801"/>
    </source>
</evidence>
<comment type="similarity">
    <text evidence="11">Belongs to the RecD family.</text>
</comment>
<evidence type="ECO:0000256" key="11">
    <source>
        <dbReference type="HAMAP-Rule" id="MF_01487"/>
    </source>
</evidence>
<evidence type="ECO:0000256" key="3">
    <source>
        <dbReference type="ARBA" id="ARBA00022763"/>
    </source>
</evidence>
<evidence type="ECO:0000256" key="9">
    <source>
        <dbReference type="ARBA" id="ARBA00023204"/>
    </source>
</evidence>
<comment type="caution">
    <text evidence="14">The sequence shown here is derived from an EMBL/GenBank/DDBJ whole genome shotgun (WGS) entry which is preliminary data.</text>
</comment>
<dbReference type="NCBIfam" id="TIGR01447">
    <property type="entry name" value="recD"/>
    <property type="match status" value="1"/>
</dbReference>
<evidence type="ECO:0000256" key="1">
    <source>
        <dbReference type="ARBA" id="ARBA00022722"/>
    </source>
</evidence>
<dbReference type="GO" id="GO:0008854">
    <property type="term" value="F:exodeoxyribonuclease V activity"/>
    <property type="evidence" value="ECO:0007669"/>
    <property type="project" value="UniProtKB-EC"/>
</dbReference>
<keyword evidence="8 11" id="KW-0238">DNA-binding</keyword>
<feature type="binding site" evidence="11">
    <location>
        <begin position="189"/>
        <end position="196"/>
    </location>
    <ligand>
        <name>ATP</name>
        <dbReference type="ChEBI" id="CHEBI:30616"/>
    </ligand>
</feature>
<organism evidence="14 15">
    <name type="scientific">Catenovulum sediminis</name>
    <dbReference type="NCBI Taxonomy" id="1740262"/>
    <lineage>
        <taxon>Bacteria</taxon>
        <taxon>Pseudomonadati</taxon>
        <taxon>Pseudomonadota</taxon>
        <taxon>Gammaproteobacteria</taxon>
        <taxon>Alteromonadales</taxon>
        <taxon>Alteromonadaceae</taxon>
        <taxon>Catenovulum</taxon>
    </lineage>
</organism>
<dbReference type="PANTHER" id="PTHR43788:SF6">
    <property type="entry name" value="DNA HELICASE B"/>
    <property type="match status" value="1"/>
</dbReference>
<keyword evidence="15" id="KW-1185">Reference proteome</keyword>
<evidence type="ECO:0000256" key="8">
    <source>
        <dbReference type="ARBA" id="ARBA00023125"/>
    </source>
</evidence>
<evidence type="ECO:0000256" key="10">
    <source>
        <dbReference type="ARBA" id="ARBA00023235"/>
    </source>
</evidence>
<keyword evidence="5 11" id="KW-0347">Helicase</keyword>
<dbReference type="EC" id="5.6.2.3" evidence="11"/>
<comment type="function">
    <text evidence="11">A helicase/nuclease that prepares dsDNA breaks (DSB) for recombinational DNA repair. Binds to DSBs and unwinds DNA via a highly rapid and processive ATP-dependent bidirectional helicase activity. Unwinds dsDNA until it encounters a Chi (crossover hotspot instigator) sequence from the 3' direction. Cuts ssDNA a few nucleotides 3' to the Chi site. The properties and activities of the enzyme are changed at Chi. The Chi-altered holoenzyme produces a long 3'-ssDNA overhang and facilitates RecA-binding to the ssDNA for homologous DNA recombination and repair. Holoenzyme degrades any linearized DNA that is unable to undergo homologous recombination. In the holoenzyme this subunit has ssDNA-dependent ATPase and 5'-3' helicase activity. When added to pre-assembled RecBC greatly stimulates nuclease activity and augments holoenzyme processivity. Negatively regulates the RecA-loading ability of RecBCD.</text>
</comment>
<keyword evidence="2 11" id="KW-0547">Nucleotide-binding</keyword>
<evidence type="ECO:0000259" key="13">
    <source>
        <dbReference type="Pfam" id="PF21185"/>
    </source>
</evidence>
<keyword evidence="6 11" id="KW-0269">Exonuclease</keyword>
<dbReference type="Pfam" id="PF13245">
    <property type="entry name" value="AAA_19"/>
    <property type="match status" value="1"/>
</dbReference>
<dbReference type="RefSeq" id="WP_350403063.1">
    <property type="nucleotide sequence ID" value="NZ_JBELOE010000280.1"/>
</dbReference>
<accession>A0ABV1RM79</accession>
<keyword evidence="7 11" id="KW-0067">ATP-binding</keyword>
<dbReference type="InterPro" id="IPR049550">
    <property type="entry name" value="RecD_N"/>
</dbReference>
<keyword evidence="4 11" id="KW-0378">Hydrolase</keyword>
<evidence type="ECO:0000313" key="14">
    <source>
        <dbReference type="EMBL" id="MER2494043.1"/>
    </source>
</evidence>
<name>A0ABV1RM79_9ALTE</name>
<sequence>MYHSFENCKQHLLDIEAIDYFFAEKITEKYLSQDSDNHRVSQLFHVFLALQYYLRQGHTCLPLNDIAETVLWQDQDNLETTGFKFASLAVLSSALDTLDIENNENSVLVLENQSLYLRRYWQFENDVAHCLLQKMQHKCLNASENASEIENLKKTIKQLFPTAQQNDEIDWQQVAVSNAIGRNLNIICGGPGTGKTYTVARLLVMLQAAHRLKGADVQLNIQMAAPTGKAAQRLTESIVGAKMQLLSQNVDFSLLTSIPEEAKTLHRLLGYRPRSLDYRFNENNPLDCDVLLVDEVSMIDIAMMSRVLRALNPDACLILLGDADQLPSVETGNLIADLANKNHQGYDQASAQQIQQISGQSVPVNNASSTCNHSHITFLLKTHRFKGEIARLAKAVINRQANTSWQLLESYTFVPTSSADVIKFAGEINHFMPTIKDACLLSACQNYYKKIARCLEVESAFAILNAFRILCATRAGSLGVEQVNLIIEQQLARNNAAIRIGRHYHGRPIMVVENDYRSGLFNGDVGIVWSDTQGRLQACFENANGIKKVSLARLPKVETVYAMTIHKTQGSEFSHVLLMLPEQDNKILSPELIYTGITRAKKQVSILAAKHVWYQALNKKLPRHSGLAMKLAKII</sequence>
<evidence type="ECO:0000256" key="7">
    <source>
        <dbReference type="ARBA" id="ARBA00022840"/>
    </source>
</evidence>
<dbReference type="InterPro" id="IPR050534">
    <property type="entry name" value="Coronavir_polyprotein_1ab"/>
</dbReference>
<evidence type="ECO:0000313" key="15">
    <source>
        <dbReference type="Proteomes" id="UP001467690"/>
    </source>
</evidence>
<dbReference type="SUPFAM" id="SSF52540">
    <property type="entry name" value="P-loop containing nucleoside triphosphate hydrolases"/>
    <property type="match status" value="1"/>
</dbReference>
<keyword evidence="1 11" id="KW-0540">Nuclease</keyword>
<evidence type="ECO:0000256" key="5">
    <source>
        <dbReference type="ARBA" id="ARBA00022806"/>
    </source>
</evidence>
<dbReference type="InterPro" id="IPR041851">
    <property type="entry name" value="RecD_N_sf"/>
</dbReference>
<comment type="miscellaneous">
    <text evidence="11">In the RecBCD complex, RecB has a slow 3'-5' helicase, an exonuclease activity and loads RecA onto ssDNA, RecD has a fast 5'-3' helicase activity, while RecC stimulates the ATPase and processivity of the RecB helicase and contributes to recognition of the Chi site.</text>
</comment>
<keyword evidence="10 11" id="KW-0413">Isomerase</keyword>
<dbReference type="EMBL" id="JBELOE010000280">
    <property type="protein sequence ID" value="MER2494043.1"/>
    <property type="molecule type" value="Genomic_DNA"/>
</dbReference>
<feature type="domain" description="RecBCD enzyme subunit RecD N-terminal" evidence="13">
    <location>
        <begin position="15"/>
        <end position="116"/>
    </location>
</feature>
<dbReference type="Gene3D" id="1.10.10.1020">
    <property type="entry name" value="RecBCD complex, subunit RecD, N-terminal domain"/>
    <property type="match status" value="1"/>
</dbReference>
<comment type="catalytic activity">
    <reaction evidence="11">
        <text>ATP + H2O = ADP + phosphate + H(+)</text>
        <dbReference type="Rhea" id="RHEA:13065"/>
        <dbReference type="ChEBI" id="CHEBI:15377"/>
        <dbReference type="ChEBI" id="CHEBI:15378"/>
        <dbReference type="ChEBI" id="CHEBI:30616"/>
        <dbReference type="ChEBI" id="CHEBI:43474"/>
        <dbReference type="ChEBI" id="CHEBI:456216"/>
        <dbReference type="EC" id="5.6.2.3"/>
    </reaction>
</comment>
<dbReference type="Proteomes" id="UP001467690">
    <property type="component" value="Unassembled WGS sequence"/>
</dbReference>
<gene>
    <name evidence="11 14" type="primary">recD</name>
    <name evidence="14" type="ORF">ABS311_19380</name>
</gene>
<dbReference type="Gene3D" id="3.40.50.300">
    <property type="entry name" value="P-loop containing nucleotide triphosphate hydrolases"/>
    <property type="match status" value="3"/>
</dbReference>
<dbReference type="InterPro" id="IPR027785">
    <property type="entry name" value="UvrD-like_helicase_C"/>
</dbReference>
<protein>
    <recommendedName>
        <fullName evidence="11">RecBCD enzyme subunit RecD</fullName>
        <ecNumber evidence="11">5.6.2.3</ecNumber>
    </recommendedName>
    <alternativeName>
        <fullName evidence="11">DNA 5'-3' helicase subunit RecD</fullName>
    </alternativeName>
    <alternativeName>
        <fullName evidence="11">Exonuclease V subunit RecD</fullName>
        <shortName evidence="11">ExoV subunit RecD</shortName>
    </alternativeName>
    <alternativeName>
        <fullName evidence="11">Helicase/nuclease RecBCD subunit RecD</fullName>
    </alternativeName>
</protein>
<evidence type="ECO:0000256" key="6">
    <source>
        <dbReference type="ARBA" id="ARBA00022839"/>
    </source>
</evidence>
<proteinExistence type="inferred from homology"/>
<dbReference type="Pfam" id="PF21185">
    <property type="entry name" value="RecD_N"/>
    <property type="match status" value="1"/>
</dbReference>
<feature type="domain" description="UvrD-like helicase C-terminal" evidence="12">
    <location>
        <begin position="560"/>
        <end position="606"/>
    </location>
</feature>
<dbReference type="InterPro" id="IPR027417">
    <property type="entry name" value="P-loop_NTPase"/>
</dbReference>
<keyword evidence="9 11" id="KW-0234">DNA repair</keyword>
<keyword evidence="3 11" id="KW-0227">DNA damage</keyword>
<comment type="subunit">
    <text evidence="11">Heterotrimer of RecB, RecC and RecD. All subunits contribute to DNA-binding.</text>
</comment>
<evidence type="ECO:0000256" key="2">
    <source>
        <dbReference type="ARBA" id="ARBA00022741"/>
    </source>
</evidence>
<evidence type="ECO:0000259" key="12">
    <source>
        <dbReference type="Pfam" id="PF13538"/>
    </source>
</evidence>
<dbReference type="CDD" id="cd17933">
    <property type="entry name" value="DEXSc_RecD-like"/>
    <property type="match status" value="1"/>
</dbReference>
<dbReference type="InterPro" id="IPR006344">
    <property type="entry name" value="RecD"/>
</dbReference>
<dbReference type="CDD" id="cd18809">
    <property type="entry name" value="SF1_C_RecD"/>
    <property type="match status" value="1"/>
</dbReference>